<proteinExistence type="inferred from homology"/>
<evidence type="ECO:0000256" key="1">
    <source>
        <dbReference type="ARBA" id="ARBA00034127"/>
    </source>
</evidence>
<evidence type="ECO:0000313" key="3">
    <source>
        <dbReference type="EMBL" id="QLL30981.1"/>
    </source>
</evidence>
<dbReference type="GeneID" id="59324078"/>
<keyword evidence="4" id="KW-1185">Reference proteome</keyword>
<reference evidence="3 4" key="1">
    <citation type="submission" date="2020-06" db="EMBL/GenBank/DDBJ databases">
        <title>The yeast mating-type switching endonuclease HO is a domesticated member of an unorthodox homing genetic element family.</title>
        <authorList>
            <person name="Coughlan A.Y."/>
            <person name="Lombardi L."/>
            <person name="Braun-Galleani S."/>
            <person name="Martos A.R."/>
            <person name="Galeote V."/>
            <person name="Bigey F."/>
            <person name="Dequin S."/>
            <person name="Byrne K.P."/>
            <person name="Wolfe K.H."/>
        </authorList>
    </citation>
    <scope>NUCLEOTIDE SEQUENCE [LARGE SCALE GENOMIC DNA]</scope>
    <source>
        <strain evidence="3 4">CBS764</strain>
    </source>
</reference>
<organism evidence="3 4">
    <name type="scientific">Torulaspora globosa</name>
    <dbReference type="NCBI Taxonomy" id="48254"/>
    <lineage>
        <taxon>Eukaryota</taxon>
        <taxon>Fungi</taxon>
        <taxon>Dikarya</taxon>
        <taxon>Ascomycota</taxon>
        <taxon>Saccharomycotina</taxon>
        <taxon>Saccharomycetes</taxon>
        <taxon>Saccharomycetales</taxon>
        <taxon>Saccharomycetaceae</taxon>
        <taxon>Torulaspora</taxon>
    </lineage>
</organism>
<feature type="region of interest" description="Disordered" evidence="2">
    <location>
        <begin position="1"/>
        <end position="24"/>
    </location>
</feature>
<gene>
    <name evidence="3" type="ORF">HG536_0A07960</name>
</gene>
<dbReference type="AlphaFoldDB" id="A0A7G3ZBU5"/>
<dbReference type="GO" id="GO:0005634">
    <property type="term" value="C:nucleus"/>
    <property type="evidence" value="ECO:0007669"/>
    <property type="project" value="TreeGrafter"/>
</dbReference>
<dbReference type="PANTHER" id="PTHR13349:SF2">
    <property type="entry name" value="TRANSLATION MACHINERY-ASSOCIATED PROTEIN 16"/>
    <property type="match status" value="1"/>
</dbReference>
<dbReference type="Gene3D" id="1.20.1440.170">
    <property type="entry name" value="Translation machinery-associated protein 16-like"/>
    <property type="match status" value="1"/>
</dbReference>
<accession>A0A7G3ZBU5</accession>
<sequence>MPLSKSLSKIQKNLKSGGKKVTVHPNGRKFKQLARGTLRENKIAAKKRAHNERRSNELFRIKFIQDVINTDSFKDRETFDHKEVAVFIQQFICRDDPELESLKKKRRPDRAPSNRQLILQQKRDSEFQEFEKGFLCPDLTDEKNVKFLRNWNQSFGLMSTLKLVRINSQGDQVVGGNAQLPVTSADVEMQ</sequence>
<dbReference type="EMBL" id="CP059246">
    <property type="protein sequence ID" value="QLL30981.1"/>
    <property type="molecule type" value="Genomic_DNA"/>
</dbReference>
<comment type="similarity">
    <text evidence="1">Belongs to the TMA16 family.</text>
</comment>
<feature type="compositionally biased region" description="Polar residues" evidence="2">
    <location>
        <begin position="1"/>
        <end position="14"/>
    </location>
</feature>
<dbReference type="KEGG" id="tgb:HG536_0A07960"/>
<dbReference type="InterPro" id="IPR021346">
    <property type="entry name" value="Tma16"/>
</dbReference>
<dbReference type="PANTHER" id="PTHR13349">
    <property type="entry name" value="TRANSLATION MACHINERY-ASSOCIATED PROTEIN 16"/>
    <property type="match status" value="1"/>
</dbReference>
<dbReference type="Proteomes" id="UP000515788">
    <property type="component" value="Chromosome 1"/>
</dbReference>
<dbReference type="InterPro" id="IPR038356">
    <property type="entry name" value="Tma16_sf"/>
</dbReference>
<evidence type="ECO:0000256" key="2">
    <source>
        <dbReference type="SAM" id="MobiDB-lite"/>
    </source>
</evidence>
<protein>
    <recommendedName>
        <fullName evidence="5">Translation machinery-associated protein 16</fullName>
    </recommendedName>
</protein>
<name>A0A7G3ZBU5_9SACH</name>
<evidence type="ECO:0008006" key="5">
    <source>
        <dbReference type="Google" id="ProtNLM"/>
    </source>
</evidence>
<evidence type="ECO:0000313" key="4">
    <source>
        <dbReference type="Proteomes" id="UP000515788"/>
    </source>
</evidence>
<dbReference type="Pfam" id="PF11176">
    <property type="entry name" value="Tma16"/>
    <property type="match status" value="1"/>
</dbReference>
<dbReference type="OrthoDB" id="270284at2759"/>
<dbReference type="RefSeq" id="XP_037137656.1">
    <property type="nucleotide sequence ID" value="XM_037281761.1"/>
</dbReference>